<dbReference type="Proteomes" id="UP000699975">
    <property type="component" value="Unassembled WGS sequence"/>
</dbReference>
<evidence type="ECO:0000313" key="4">
    <source>
        <dbReference type="Proteomes" id="UP000699975"/>
    </source>
</evidence>
<dbReference type="RefSeq" id="WP_218315161.1">
    <property type="nucleotide sequence ID" value="NZ_JAGSPB010000001.1"/>
</dbReference>
<dbReference type="PANTHER" id="PTHR43135:SF3">
    <property type="entry name" value="ALPHA-D-RIBOSE 1-METHYLPHOSPHONATE 5-TRIPHOSPHATE DIPHOSPHATASE"/>
    <property type="match status" value="1"/>
</dbReference>
<dbReference type="Pfam" id="PF01979">
    <property type="entry name" value="Amidohydro_1"/>
    <property type="match status" value="1"/>
</dbReference>
<feature type="domain" description="Amidohydrolase-related" evidence="2">
    <location>
        <begin position="85"/>
        <end position="452"/>
    </location>
</feature>
<dbReference type="PANTHER" id="PTHR43135">
    <property type="entry name" value="ALPHA-D-RIBOSE 1-METHYLPHOSPHONATE 5-TRIPHOSPHATE DIPHOSPHATASE"/>
    <property type="match status" value="1"/>
</dbReference>
<accession>A0ABS6SHW2</accession>
<gene>
    <name evidence="3" type="ORF">KCG45_00245</name>
</gene>
<name>A0ABS6SHW2_9SPHN</name>
<evidence type="ECO:0000256" key="1">
    <source>
        <dbReference type="SAM" id="SignalP"/>
    </source>
</evidence>
<reference evidence="3 4" key="1">
    <citation type="submission" date="2021-04" db="EMBL/GenBank/DDBJ databases">
        <authorList>
            <person name="Pira H."/>
            <person name="Risdian C."/>
            <person name="Wink J."/>
        </authorList>
    </citation>
    <scope>NUCLEOTIDE SEQUENCE [LARGE SCALE GENOMIC DNA]</scope>
    <source>
        <strain evidence="3 4">WH131</strain>
    </source>
</reference>
<organism evidence="3 4">
    <name type="scientific">Erythrobacter ani</name>
    <dbReference type="NCBI Taxonomy" id="2827235"/>
    <lineage>
        <taxon>Bacteria</taxon>
        <taxon>Pseudomonadati</taxon>
        <taxon>Pseudomonadota</taxon>
        <taxon>Alphaproteobacteria</taxon>
        <taxon>Sphingomonadales</taxon>
        <taxon>Erythrobacteraceae</taxon>
        <taxon>Erythrobacter/Porphyrobacter group</taxon>
        <taxon>Erythrobacter</taxon>
    </lineage>
</organism>
<feature type="signal peptide" evidence="1">
    <location>
        <begin position="1"/>
        <end position="23"/>
    </location>
</feature>
<dbReference type="InterPro" id="IPR006680">
    <property type="entry name" value="Amidohydro-rel"/>
</dbReference>
<proteinExistence type="predicted"/>
<protein>
    <submittedName>
        <fullName evidence="3">Amidohydrolase family protein</fullName>
    </submittedName>
</protein>
<keyword evidence="1" id="KW-0732">Signal</keyword>
<keyword evidence="4" id="KW-1185">Reference proteome</keyword>
<evidence type="ECO:0000313" key="3">
    <source>
        <dbReference type="EMBL" id="MBV7264603.1"/>
    </source>
</evidence>
<sequence>MFRTFGIALLAVLSQLIAFPALASEDNVFATKKALVGGTLVDGLGGAPIYDSVVLVDGNTIVDIGTVDSLAVPEGYEVISTEAMTVMPGLWEMHAHLMLNGHSDYAHWDRTYINRLSSEIMPASAVQLLLAGITTARDLGAPLEDSVSIKRRITDGTIPGPRLFISGPFIQDQAYPGTEAFRWGVDSPSDGRAKVRQLAETGVDVIKLIDQDVMSRDEVNAVVEEAHRLGLKVVGHSHKPDEIRIGLEVGIDNFEHTGLTTAPEYPADIMQLLKERTAKGRIAGGPLYWTPTVEGLWNYEESRDNPEDADSTCWHRGLQPDTIADIKASIQHPNRLDYFQLTPKRKPTLKRKFAQLREAGVVLLIGTDSGIPLKFHCQSTWNEIDVWTRVMGVPIMETIQAATYWPSKMMGVEQQWGTLQPGRFADIIAIEGDALKYPALFQRVDFVMKDGVVYKHGGDPVEENLEGRP</sequence>
<dbReference type="InterPro" id="IPR051781">
    <property type="entry name" value="Metallo-dep_Hydrolase"/>
</dbReference>
<comment type="caution">
    <text evidence="3">The sequence shown here is derived from an EMBL/GenBank/DDBJ whole genome shotgun (WGS) entry which is preliminary data.</text>
</comment>
<evidence type="ECO:0000259" key="2">
    <source>
        <dbReference type="Pfam" id="PF01979"/>
    </source>
</evidence>
<dbReference type="EMBL" id="JAGSPB010000001">
    <property type="protein sequence ID" value="MBV7264603.1"/>
    <property type="molecule type" value="Genomic_DNA"/>
</dbReference>
<feature type="chain" id="PRO_5045876013" evidence="1">
    <location>
        <begin position="24"/>
        <end position="469"/>
    </location>
</feature>